<organism evidence="8 9">
    <name type="scientific">Orchesella dallaii</name>
    <dbReference type="NCBI Taxonomy" id="48710"/>
    <lineage>
        <taxon>Eukaryota</taxon>
        <taxon>Metazoa</taxon>
        <taxon>Ecdysozoa</taxon>
        <taxon>Arthropoda</taxon>
        <taxon>Hexapoda</taxon>
        <taxon>Collembola</taxon>
        <taxon>Entomobryomorpha</taxon>
        <taxon>Entomobryoidea</taxon>
        <taxon>Orchesellidae</taxon>
        <taxon>Orchesellinae</taxon>
        <taxon>Orchesella</taxon>
    </lineage>
</organism>
<keyword evidence="2 6" id="KW-0812">Transmembrane</keyword>
<evidence type="ECO:0000313" key="9">
    <source>
        <dbReference type="Proteomes" id="UP001642540"/>
    </source>
</evidence>
<feature type="transmembrane region" description="Helical" evidence="6">
    <location>
        <begin position="422"/>
        <end position="443"/>
    </location>
</feature>
<dbReference type="SUPFAM" id="SSF103473">
    <property type="entry name" value="MFS general substrate transporter"/>
    <property type="match status" value="1"/>
</dbReference>
<feature type="transmembrane region" description="Helical" evidence="6">
    <location>
        <begin position="343"/>
        <end position="361"/>
    </location>
</feature>
<keyword evidence="3 6" id="KW-1133">Transmembrane helix</keyword>
<keyword evidence="9" id="KW-1185">Reference proteome</keyword>
<evidence type="ECO:0000256" key="2">
    <source>
        <dbReference type="ARBA" id="ARBA00022692"/>
    </source>
</evidence>
<evidence type="ECO:0000256" key="5">
    <source>
        <dbReference type="SAM" id="MobiDB-lite"/>
    </source>
</evidence>
<evidence type="ECO:0000259" key="7">
    <source>
        <dbReference type="PROSITE" id="PS50850"/>
    </source>
</evidence>
<gene>
    <name evidence="8" type="ORF">ODALV1_LOCUS3848</name>
</gene>
<feature type="domain" description="Major facilitator superfamily (MFS) profile" evidence="7">
    <location>
        <begin position="186"/>
        <end position="599"/>
    </location>
</feature>
<evidence type="ECO:0000256" key="1">
    <source>
        <dbReference type="ARBA" id="ARBA00004141"/>
    </source>
</evidence>
<feature type="transmembrane region" description="Helical" evidence="6">
    <location>
        <begin position="545"/>
        <end position="565"/>
    </location>
</feature>
<evidence type="ECO:0000256" key="3">
    <source>
        <dbReference type="ARBA" id="ARBA00022989"/>
    </source>
</evidence>
<feature type="transmembrane region" description="Helical" evidence="6">
    <location>
        <begin position="577"/>
        <end position="594"/>
    </location>
</feature>
<evidence type="ECO:0000256" key="4">
    <source>
        <dbReference type="ARBA" id="ARBA00023136"/>
    </source>
</evidence>
<feature type="transmembrane region" description="Helical" evidence="6">
    <location>
        <begin position="509"/>
        <end position="533"/>
    </location>
</feature>
<feature type="region of interest" description="Disordered" evidence="5">
    <location>
        <begin position="1"/>
        <end position="67"/>
    </location>
</feature>
<feature type="transmembrane region" description="Helical" evidence="6">
    <location>
        <begin position="314"/>
        <end position="337"/>
    </location>
</feature>
<dbReference type="InterPro" id="IPR036259">
    <property type="entry name" value="MFS_trans_sf"/>
</dbReference>
<feature type="compositionally biased region" description="Polar residues" evidence="5">
    <location>
        <begin position="38"/>
        <end position="50"/>
    </location>
</feature>
<feature type="compositionally biased region" description="Low complexity" evidence="5">
    <location>
        <begin position="51"/>
        <end position="61"/>
    </location>
</feature>
<dbReference type="PANTHER" id="PTHR24064">
    <property type="entry name" value="SOLUTE CARRIER FAMILY 22 MEMBER"/>
    <property type="match status" value="1"/>
</dbReference>
<dbReference type="CDD" id="cd17317">
    <property type="entry name" value="MFS_SLC22"/>
    <property type="match status" value="1"/>
</dbReference>
<protein>
    <recommendedName>
        <fullName evidence="7">Major facilitator superfamily (MFS) profile domain-containing protein</fullName>
    </recommendedName>
</protein>
<sequence>MTSTNDSSLTTAEKQTEAEDEKRNEIQTSVPSPYDFSHANTNCLSKSPGKTNSATTNASTTHSKQCRSEEVKLEVKSKLNSPAGEDNKMKFDSLFPIIGDFGRYQKRVYLLLCLPAICCAMHKLAWVFLGAKLEHRCLLPIETEATAIYNELPQNYTFNMTFPIDKDNKVDSCKRLIVDFQDHDYFAAGVPANATTKCSDQYVFDYSKYKTSARVDYNLLCDRHFMYTNAQTLFMVGILIGSILFGDLSDRYGRRPIFFLSLVLQVVFGILAGLAPEYWTFVIARMIVGSSTSGIFLVGFVIAMEMVGPSKRTFVGVVCQLFFTAGYLVTAVLAYLISDWKMLQIALSVPGLVFLSYYWFLPESVRWLLARGRKEEANAILKEVAKENNVDLSSEVLESLSDEPKATNQSASVLDLFRYRRLALRTLNIFLCWFVNSGVYYGLSLNTSNLGGNDYVNFAIAGAVEVPAYLFLLFSLNRFGRKIVLCGCMLAGGAFMSACAFLPESDDWNWVLVSFAMIGKMCITASYGVIYIFSAESFPTVVRNSGVGASSMCARVGGIVANNLLLLGELVWKPLPLLIFGAASLISGLLSLLIPETFGKRLPDTMEDGENFGTKDYDAQAEMTQMNGSEKKAADDEAS</sequence>
<keyword evidence="4 6" id="KW-0472">Membrane</keyword>
<feature type="transmembrane region" description="Helical" evidence="6">
    <location>
        <begin position="108"/>
        <end position="129"/>
    </location>
</feature>
<dbReference type="Proteomes" id="UP001642540">
    <property type="component" value="Unassembled WGS sequence"/>
</dbReference>
<dbReference type="Gene3D" id="1.20.1250.20">
    <property type="entry name" value="MFS general substrate transporter like domains"/>
    <property type="match status" value="1"/>
</dbReference>
<comment type="caution">
    <text evidence="8">The sequence shown here is derived from an EMBL/GenBank/DDBJ whole genome shotgun (WGS) entry which is preliminary data.</text>
</comment>
<comment type="subcellular location">
    <subcellularLocation>
        <location evidence="1">Membrane</location>
        <topology evidence="1">Multi-pass membrane protein</topology>
    </subcellularLocation>
</comment>
<dbReference type="PROSITE" id="PS50850">
    <property type="entry name" value="MFS"/>
    <property type="match status" value="1"/>
</dbReference>
<feature type="compositionally biased region" description="Polar residues" evidence="5">
    <location>
        <begin position="1"/>
        <end position="13"/>
    </location>
</feature>
<evidence type="ECO:0000256" key="6">
    <source>
        <dbReference type="SAM" id="Phobius"/>
    </source>
</evidence>
<feature type="transmembrane region" description="Helical" evidence="6">
    <location>
        <begin position="281"/>
        <end position="302"/>
    </location>
</feature>
<feature type="transmembrane region" description="Helical" evidence="6">
    <location>
        <begin position="483"/>
        <end position="503"/>
    </location>
</feature>
<feature type="compositionally biased region" description="Basic and acidic residues" evidence="5">
    <location>
        <begin position="14"/>
        <end position="25"/>
    </location>
</feature>
<feature type="transmembrane region" description="Helical" evidence="6">
    <location>
        <begin position="455"/>
        <end position="476"/>
    </location>
</feature>
<dbReference type="InterPro" id="IPR005828">
    <property type="entry name" value="MFS_sugar_transport-like"/>
</dbReference>
<reference evidence="8 9" key="1">
    <citation type="submission" date="2024-08" db="EMBL/GenBank/DDBJ databases">
        <authorList>
            <person name="Cucini C."/>
            <person name="Frati F."/>
        </authorList>
    </citation>
    <scope>NUCLEOTIDE SEQUENCE [LARGE SCALE GENOMIC DNA]</scope>
</reference>
<dbReference type="InterPro" id="IPR020846">
    <property type="entry name" value="MFS_dom"/>
</dbReference>
<proteinExistence type="predicted"/>
<name>A0ABP1PVZ3_9HEXA</name>
<feature type="transmembrane region" description="Helical" evidence="6">
    <location>
        <begin position="225"/>
        <end position="245"/>
    </location>
</feature>
<accession>A0ABP1PVZ3</accession>
<evidence type="ECO:0000313" key="8">
    <source>
        <dbReference type="EMBL" id="CAL8077574.1"/>
    </source>
</evidence>
<dbReference type="EMBL" id="CAXLJM020000013">
    <property type="protein sequence ID" value="CAL8077574.1"/>
    <property type="molecule type" value="Genomic_DNA"/>
</dbReference>
<feature type="transmembrane region" description="Helical" evidence="6">
    <location>
        <begin position="257"/>
        <end position="275"/>
    </location>
</feature>
<dbReference type="Pfam" id="PF00083">
    <property type="entry name" value="Sugar_tr"/>
    <property type="match status" value="1"/>
</dbReference>